<dbReference type="Gene3D" id="3.40.190.10">
    <property type="entry name" value="Periplasmic binding protein-like II"/>
    <property type="match status" value="1"/>
</dbReference>
<keyword evidence="2" id="KW-1185">Reference proteome</keyword>
<gene>
    <name evidence="1" type="ORF">UCRPC4_g05926</name>
</gene>
<name>A0A0G2E024_PHACM</name>
<reference evidence="1 2" key="1">
    <citation type="submission" date="2015-05" db="EMBL/GenBank/DDBJ databases">
        <title>Distinctive expansion of gene families associated with plant cell wall degradation and secondary metabolism in the genomes of grapevine trunk pathogens.</title>
        <authorList>
            <person name="Lawrence D.P."/>
            <person name="Travadon R."/>
            <person name="Rolshausen P.E."/>
            <person name="Baumgartner K."/>
        </authorList>
    </citation>
    <scope>NUCLEOTIDE SEQUENCE [LARGE SCALE GENOMIC DNA]</scope>
    <source>
        <strain evidence="1">UCRPC4</strain>
    </source>
</reference>
<organism evidence="1 2">
    <name type="scientific">Phaeomoniella chlamydospora</name>
    <name type="common">Phaeoacremonium chlamydosporum</name>
    <dbReference type="NCBI Taxonomy" id="158046"/>
    <lineage>
        <taxon>Eukaryota</taxon>
        <taxon>Fungi</taxon>
        <taxon>Dikarya</taxon>
        <taxon>Ascomycota</taxon>
        <taxon>Pezizomycotina</taxon>
        <taxon>Eurotiomycetes</taxon>
        <taxon>Chaetothyriomycetidae</taxon>
        <taxon>Phaeomoniellales</taxon>
        <taxon>Phaeomoniellaceae</taxon>
        <taxon>Phaeomoniella</taxon>
    </lineage>
</organism>
<accession>A0A0G2E024</accession>
<dbReference type="AlphaFoldDB" id="A0A0G2E024"/>
<dbReference type="OrthoDB" id="2093528at2759"/>
<protein>
    <submittedName>
        <fullName evidence="1">Putative dihydroxyphthalate decarboxylase</fullName>
    </submittedName>
</protein>
<sequence length="331" mass="37667">MTSRVQLNFACGLYDRMQALQTGEVQPAGIDLNFIDIHHPRDVFDRMVGKLEFDLSELSASEYITRYVAGEKTFVALPVFPSRAFRHGYIAVNEWTVKRPSDLEGKRIGVQLYTMTAAVYQRGLLQQLGLDLSTITWVEGAMEKPGAHGSPSALSPLKPVNIQRNRTAKSLSQMLEDGEIDATIGADLPPCVHSAAHVRRLFPDFKSVEQQYYRDTGVFPIMHLIAIRRDVYEKHPFIATSLYNAFCDAKDLALKRMKFTDALRYMLPWLPAELDEIEHVFGEDPWPYGVEPNRKTLEALIKFLHDQSMIEHSVTVDELFLQPRGINWKIS</sequence>
<dbReference type="EMBL" id="LCWF01000161">
    <property type="protein sequence ID" value="KKY16417.1"/>
    <property type="molecule type" value="Genomic_DNA"/>
</dbReference>
<evidence type="ECO:0000313" key="1">
    <source>
        <dbReference type="EMBL" id="KKY16417.1"/>
    </source>
</evidence>
<reference evidence="1 2" key="2">
    <citation type="submission" date="2015-05" db="EMBL/GenBank/DDBJ databases">
        <authorList>
            <person name="Morales-Cruz A."/>
            <person name="Amrine K.C."/>
            <person name="Cantu D."/>
        </authorList>
    </citation>
    <scope>NUCLEOTIDE SEQUENCE [LARGE SCALE GENOMIC DNA]</scope>
    <source>
        <strain evidence="1">UCRPC4</strain>
    </source>
</reference>
<dbReference type="SUPFAM" id="SSF53850">
    <property type="entry name" value="Periplasmic binding protein-like II"/>
    <property type="match status" value="1"/>
</dbReference>
<comment type="caution">
    <text evidence="1">The sequence shown here is derived from an EMBL/GenBank/DDBJ whole genome shotgun (WGS) entry which is preliminary data.</text>
</comment>
<evidence type="ECO:0000313" key="2">
    <source>
        <dbReference type="Proteomes" id="UP000053317"/>
    </source>
</evidence>
<proteinExistence type="predicted"/>
<dbReference type="Proteomes" id="UP000053317">
    <property type="component" value="Unassembled WGS sequence"/>
</dbReference>